<protein>
    <recommendedName>
        <fullName evidence="2">Deoxyguanosinetriphosphate triphosphohydrolase-like protein</fullName>
    </recommendedName>
</protein>
<evidence type="ECO:0000259" key="4">
    <source>
        <dbReference type="PROSITE" id="PS51831"/>
    </source>
</evidence>
<keyword evidence="1 2" id="KW-0378">Hydrolase</keyword>
<reference evidence="5 7" key="1">
    <citation type="submission" date="2016-06" db="EMBL/GenBank/DDBJ databases">
        <authorList>
            <person name="Kjaerup R.B."/>
            <person name="Dalgaard T.S."/>
            <person name="Juul-Madsen H.R."/>
        </authorList>
    </citation>
    <scope>NUCLEOTIDE SEQUENCE [LARGE SCALE GENOMIC DNA]</scope>
    <source>
        <strain evidence="5">Orrdi1</strain>
    </source>
</reference>
<dbReference type="PANTHER" id="PTHR11373:SF43">
    <property type="entry name" value="DEOXYGUANOSINETRIPHOSPHATE TRIPHOSPHOHYDROLASE-LIKE PROTEIN"/>
    <property type="match status" value="1"/>
</dbReference>
<evidence type="ECO:0000256" key="1">
    <source>
        <dbReference type="ARBA" id="ARBA00022801"/>
    </source>
</evidence>
<dbReference type="EMBL" id="FLRC01000052">
    <property type="protein sequence ID" value="SBT27055.1"/>
    <property type="molecule type" value="Genomic_DNA"/>
</dbReference>
<evidence type="ECO:0000313" key="7">
    <source>
        <dbReference type="Proteomes" id="UP000078558"/>
    </source>
</evidence>
<dbReference type="InterPro" id="IPR026875">
    <property type="entry name" value="PHydrolase_assoc_dom"/>
</dbReference>
<dbReference type="SMART" id="SM00471">
    <property type="entry name" value="HDc"/>
    <property type="match status" value="1"/>
</dbReference>
<dbReference type="RefSeq" id="WP_082985458.1">
    <property type="nucleotide sequence ID" value="NZ_LT907988.1"/>
</dbReference>
<comment type="similarity">
    <text evidence="2">Belongs to the dGTPase family. Type 2 subfamily.</text>
</comment>
<dbReference type="Gene3D" id="1.10.3210.10">
    <property type="entry name" value="Hypothetical protein af1432"/>
    <property type="match status" value="1"/>
</dbReference>
<feature type="region of interest" description="Disordered" evidence="3">
    <location>
        <begin position="1"/>
        <end position="57"/>
    </location>
</feature>
<evidence type="ECO:0000313" key="5">
    <source>
        <dbReference type="EMBL" id="SBT27055.1"/>
    </source>
</evidence>
<dbReference type="AlphaFoldDB" id="A0A1C3K6N5"/>
<reference evidence="6 7" key="2">
    <citation type="submission" date="2017-08" db="EMBL/GenBank/DDBJ databases">
        <authorList>
            <person name="de Groot N.N."/>
        </authorList>
    </citation>
    <scope>NUCLEOTIDE SEQUENCE [LARGE SCALE GENOMIC DNA]</scope>
    <source>
        <strain evidence="6">Orrdi1</strain>
    </source>
</reference>
<dbReference type="Proteomes" id="UP000078558">
    <property type="component" value="Chromosome I"/>
</dbReference>
<dbReference type="Pfam" id="PF01966">
    <property type="entry name" value="HD"/>
    <property type="match status" value="1"/>
</dbReference>
<name>A0A1C3K6N5_9BURK</name>
<keyword evidence="7" id="KW-1185">Reference proteome</keyword>
<evidence type="ECO:0000256" key="2">
    <source>
        <dbReference type="HAMAP-Rule" id="MF_01212"/>
    </source>
</evidence>
<dbReference type="CDD" id="cd00077">
    <property type="entry name" value="HDc"/>
    <property type="match status" value="1"/>
</dbReference>
<sequence>MTGTADVIATKAVPAATPAAGAPPPAGLAPYACDPARTRGRQHPEAAPANRSEFQRDRDRIIHANAFRRLEYKTQVFVNHEGDLFRTRLTHSLEVAQIARTLARSLRLNEDLIEAIALAHDLGHTPFGHAGQDELNACMRERAPEAGGFEHNLQSLRVVDELEERYAAFNGLNLCFETREGILKHCSVAHARLLGEVGQRFLDRSQPSVEAQLANLADEIAYNNHDIDDGLRSGLITLDGLLELEGFARHYRGVEAQYPGLPAKRLTTETIRRMINAFITDLTASTAGRIADADPRSVDDVRGSPALAGFSEPVRREAEELKRFLFANLYRHFKVMRMTTKARRIVRELFNAFLDEPRLLPPDYRRRGGTAQARAISDYIAGMTDRYAIREHRRLFHMDESI</sequence>
<evidence type="ECO:0000313" key="6">
    <source>
        <dbReference type="EMBL" id="SOE52674.1"/>
    </source>
</evidence>
<dbReference type="Pfam" id="PF13286">
    <property type="entry name" value="HD_assoc"/>
    <property type="match status" value="1"/>
</dbReference>
<dbReference type="NCBIfam" id="NF002326">
    <property type="entry name" value="PRK01286.1-1"/>
    <property type="match status" value="1"/>
</dbReference>
<dbReference type="InterPro" id="IPR023023">
    <property type="entry name" value="dNTPase_2"/>
</dbReference>
<dbReference type="STRING" id="1851544.ODI_03162"/>
<dbReference type="EMBL" id="LT907988">
    <property type="protein sequence ID" value="SOE52674.1"/>
    <property type="molecule type" value="Genomic_DNA"/>
</dbReference>
<dbReference type="PANTHER" id="PTHR11373">
    <property type="entry name" value="DEOXYNUCLEOSIDE TRIPHOSPHATE TRIPHOSPHOHYDROLASE"/>
    <property type="match status" value="1"/>
</dbReference>
<dbReference type="NCBIfam" id="TIGR01353">
    <property type="entry name" value="dGTP_triPase"/>
    <property type="match status" value="1"/>
</dbReference>
<dbReference type="PROSITE" id="PS51831">
    <property type="entry name" value="HD"/>
    <property type="match status" value="1"/>
</dbReference>
<accession>A0A1C3K6N5</accession>
<dbReference type="InterPro" id="IPR006261">
    <property type="entry name" value="dGTPase"/>
</dbReference>
<gene>
    <name evidence="5" type="ORF">ODI_03162</name>
    <name evidence="6" type="ORF">ODI_R4395</name>
</gene>
<organism evidence="5 7">
    <name type="scientific">Orrella dioscoreae</name>
    <dbReference type="NCBI Taxonomy" id="1851544"/>
    <lineage>
        <taxon>Bacteria</taxon>
        <taxon>Pseudomonadati</taxon>
        <taxon>Pseudomonadota</taxon>
        <taxon>Betaproteobacteria</taxon>
        <taxon>Burkholderiales</taxon>
        <taxon>Alcaligenaceae</taxon>
        <taxon>Orrella</taxon>
    </lineage>
</organism>
<dbReference type="GO" id="GO:0008832">
    <property type="term" value="F:dGTPase activity"/>
    <property type="evidence" value="ECO:0007669"/>
    <property type="project" value="TreeGrafter"/>
</dbReference>
<feature type="domain" description="HD" evidence="4">
    <location>
        <begin position="88"/>
        <end position="223"/>
    </location>
</feature>
<feature type="compositionally biased region" description="Low complexity" evidence="3">
    <location>
        <begin position="9"/>
        <end position="20"/>
    </location>
</feature>
<dbReference type="InterPro" id="IPR003607">
    <property type="entry name" value="HD/PDEase_dom"/>
</dbReference>
<proteinExistence type="inferred from homology"/>
<evidence type="ECO:0000256" key="3">
    <source>
        <dbReference type="SAM" id="MobiDB-lite"/>
    </source>
</evidence>
<dbReference type="HAMAP" id="MF_01212">
    <property type="entry name" value="dGTPase_type2"/>
    <property type="match status" value="1"/>
</dbReference>
<dbReference type="SUPFAM" id="SSF109604">
    <property type="entry name" value="HD-domain/PDEase-like"/>
    <property type="match status" value="1"/>
</dbReference>
<dbReference type="OrthoDB" id="9803619at2"/>
<dbReference type="GO" id="GO:0006203">
    <property type="term" value="P:dGTP catabolic process"/>
    <property type="evidence" value="ECO:0007669"/>
    <property type="project" value="TreeGrafter"/>
</dbReference>
<dbReference type="KEGG" id="odi:ODI_R4395"/>
<dbReference type="InterPro" id="IPR050135">
    <property type="entry name" value="dGTPase-like"/>
</dbReference>
<dbReference type="InterPro" id="IPR006674">
    <property type="entry name" value="HD_domain"/>
</dbReference>